<dbReference type="Pfam" id="PF00651">
    <property type="entry name" value="BTB"/>
    <property type="match status" value="1"/>
</dbReference>
<dbReference type="InterPro" id="IPR011333">
    <property type="entry name" value="SKP1/BTB/POZ_sf"/>
</dbReference>
<keyword evidence="2" id="KW-1185">Reference proteome</keyword>
<dbReference type="Gene3D" id="2.60.40.10">
    <property type="entry name" value="Immunoglobulins"/>
    <property type="match status" value="1"/>
</dbReference>
<dbReference type="InterPro" id="IPR008962">
    <property type="entry name" value="PapD-like_sf"/>
</dbReference>
<protein>
    <submittedName>
        <fullName evidence="3">BTB domain-containing protein</fullName>
    </submittedName>
</protein>
<organism evidence="2 3">
    <name type="scientific">Strongyloides papillosus</name>
    <name type="common">Intestinal threadworm</name>
    <dbReference type="NCBI Taxonomy" id="174720"/>
    <lineage>
        <taxon>Eukaryota</taxon>
        <taxon>Metazoa</taxon>
        <taxon>Ecdysozoa</taxon>
        <taxon>Nematoda</taxon>
        <taxon>Chromadorea</taxon>
        <taxon>Rhabditida</taxon>
        <taxon>Tylenchina</taxon>
        <taxon>Panagrolaimomorpha</taxon>
        <taxon>Strongyloidoidea</taxon>
        <taxon>Strongyloididae</taxon>
        <taxon>Strongyloides</taxon>
    </lineage>
</organism>
<dbReference type="InterPro" id="IPR000210">
    <property type="entry name" value="BTB/POZ_dom"/>
</dbReference>
<dbReference type="InterPro" id="IPR013783">
    <property type="entry name" value="Ig-like_fold"/>
</dbReference>
<reference evidence="3" key="1">
    <citation type="submission" date="2017-02" db="UniProtKB">
        <authorList>
            <consortium name="WormBaseParasite"/>
        </authorList>
    </citation>
    <scope>IDENTIFICATION</scope>
</reference>
<dbReference type="Proteomes" id="UP000046392">
    <property type="component" value="Unplaced"/>
</dbReference>
<dbReference type="SUPFAM" id="SSF54695">
    <property type="entry name" value="POZ domain"/>
    <property type="match status" value="1"/>
</dbReference>
<evidence type="ECO:0000259" key="1">
    <source>
        <dbReference type="Pfam" id="PF00651"/>
    </source>
</evidence>
<proteinExistence type="predicted"/>
<name>A0A0N5B5B4_STREA</name>
<dbReference type="SUPFAM" id="SSF49354">
    <property type="entry name" value="PapD-like"/>
    <property type="match status" value="1"/>
</dbReference>
<dbReference type="WBParaSite" id="SPAL_0000125900.1">
    <property type="protein sequence ID" value="SPAL_0000125900.1"/>
    <property type="gene ID" value="SPAL_0000125900"/>
</dbReference>
<sequence length="406" mass="47530">MTSDICNIGELETSFSTKSSVSTKDLKNKKNIILTNDSECYASFRIDLPQCEQFLIEPSLGIIPPLSKKIVTISNCCKNEAGGVVNQLMTVYTKYVTECADCINFWTAAEDENTKKHYLTIMFPEDEDSGIENSIYDSNNINVSMNSLSTISFDNNTSSRTISESSVEDFFCEQSTPVILYHYDKCYTIDKTILQSKSKKFDRIFEKENEISSFKIPRPFVSEHVDEMINYLTFNFCNFSTTNIYGVLRLAFFYEIEELVMDGENWVEANFDYLNLPILYHFLTEFSRDNLISSLLEYVRSNFENLFRNDLFMEYDFVFFSKIFCEIILPDVDINRGVIMFMEWINYDYVRRLSYFKWLVSLDEMRFLSKNFIMNMGTTYFHFMSNIDFNIHYVILLTKACGCLEK</sequence>
<evidence type="ECO:0000313" key="3">
    <source>
        <dbReference type="WBParaSite" id="SPAL_0000125900.1"/>
    </source>
</evidence>
<dbReference type="Gene3D" id="3.30.710.10">
    <property type="entry name" value="Potassium Channel Kv1.1, Chain A"/>
    <property type="match status" value="1"/>
</dbReference>
<dbReference type="AlphaFoldDB" id="A0A0N5B5B4"/>
<feature type="domain" description="BTB" evidence="1">
    <location>
        <begin position="176"/>
        <end position="262"/>
    </location>
</feature>
<accession>A0A0N5B5B4</accession>
<evidence type="ECO:0000313" key="2">
    <source>
        <dbReference type="Proteomes" id="UP000046392"/>
    </source>
</evidence>